<evidence type="ECO:0000256" key="8">
    <source>
        <dbReference type="HAMAP-Rule" id="MF_01895"/>
    </source>
</evidence>
<keyword evidence="7 8" id="KW-0694">RNA-binding</keyword>
<dbReference type="InterPro" id="IPR050180">
    <property type="entry name" value="RNR_Ribonuclease"/>
</dbReference>
<dbReference type="InterPro" id="IPR011129">
    <property type="entry name" value="CSD"/>
</dbReference>
<dbReference type="Pfam" id="PF00575">
    <property type="entry name" value="S1"/>
    <property type="match status" value="1"/>
</dbReference>
<keyword evidence="4 8" id="KW-0540">Nuclease</keyword>
<dbReference type="Pfam" id="PF00773">
    <property type="entry name" value="RNB"/>
    <property type="match status" value="1"/>
</dbReference>
<dbReference type="Pfam" id="PF17876">
    <property type="entry name" value="CSD2"/>
    <property type="match status" value="1"/>
</dbReference>
<dbReference type="PANTHER" id="PTHR23355:SF9">
    <property type="entry name" value="DIS3-LIKE EXONUCLEASE 2"/>
    <property type="match status" value="1"/>
</dbReference>
<dbReference type="Proteomes" id="UP000238326">
    <property type="component" value="Unassembled WGS sequence"/>
</dbReference>
<evidence type="ECO:0000256" key="2">
    <source>
        <dbReference type="ARBA" id="ARBA00004496"/>
    </source>
</evidence>
<dbReference type="InterPro" id="IPR022966">
    <property type="entry name" value="RNase_II/R_CS"/>
</dbReference>
<dbReference type="PROSITE" id="PS01175">
    <property type="entry name" value="RIBONUCLEASE_II"/>
    <property type="match status" value="1"/>
</dbReference>
<evidence type="ECO:0000256" key="6">
    <source>
        <dbReference type="ARBA" id="ARBA00022839"/>
    </source>
</evidence>
<evidence type="ECO:0000313" key="12">
    <source>
        <dbReference type="Proteomes" id="UP000238326"/>
    </source>
</evidence>
<dbReference type="AlphaFoldDB" id="A0A2S9KJ91"/>
<evidence type="ECO:0000256" key="5">
    <source>
        <dbReference type="ARBA" id="ARBA00022801"/>
    </source>
</evidence>
<dbReference type="GO" id="GO:0006402">
    <property type="term" value="P:mRNA catabolic process"/>
    <property type="evidence" value="ECO:0007669"/>
    <property type="project" value="TreeGrafter"/>
</dbReference>
<dbReference type="GO" id="GO:0003723">
    <property type="term" value="F:RNA binding"/>
    <property type="evidence" value="ECO:0007669"/>
    <property type="project" value="UniProtKB-UniRule"/>
</dbReference>
<dbReference type="PROSITE" id="PS50126">
    <property type="entry name" value="S1"/>
    <property type="match status" value="1"/>
</dbReference>
<dbReference type="SMART" id="SM00316">
    <property type="entry name" value="S1"/>
    <property type="match status" value="2"/>
</dbReference>
<feature type="compositionally biased region" description="Gly residues" evidence="9">
    <location>
        <begin position="735"/>
        <end position="751"/>
    </location>
</feature>
<organism evidence="11 12">
    <name type="scientific">Malikia spinosa</name>
    <dbReference type="NCBI Taxonomy" id="86180"/>
    <lineage>
        <taxon>Bacteria</taxon>
        <taxon>Pseudomonadati</taxon>
        <taxon>Pseudomonadota</taxon>
        <taxon>Betaproteobacteria</taxon>
        <taxon>Burkholderiales</taxon>
        <taxon>Comamonadaceae</taxon>
        <taxon>Malikia</taxon>
    </lineage>
</organism>
<evidence type="ECO:0000313" key="11">
    <source>
        <dbReference type="EMBL" id="PRD70509.1"/>
    </source>
</evidence>
<dbReference type="Pfam" id="PF08206">
    <property type="entry name" value="OB_RNB"/>
    <property type="match status" value="1"/>
</dbReference>
<dbReference type="CDD" id="cd04471">
    <property type="entry name" value="S1_RNase_R"/>
    <property type="match status" value="1"/>
</dbReference>
<evidence type="ECO:0000256" key="9">
    <source>
        <dbReference type="SAM" id="MobiDB-lite"/>
    </source>
</evidence>
<dbReference type="InterPro" id="IPR003029">
    <property type="entry name" value="S1_domain"/>
</dbReference>
<dbReference type="NCBIfam" id="TIGR02063">
    <property type="entry name" value="RNase_R"/>
    <property type="match status" value="1"/>
</dbReference>
<dbReference type="Gene3D" id="2.40.50.140">
    <property type="entry name" value="Nucleic acid-binding proteins"/>
    <property type="match status" value="2"/>
</dbReference>
<comment type="similarity">
    <text evidence="8">Belongs to the RNR ribonuclease family. RNase R subfamily.</text>
</comment>
<gene>
    <name evidence="8 11" type="primary">rnr</name>
    <name evidence="11" type="ORF">C6P61_00030</name>
</gene>
<dbReference type="InterPro" id="IPR040476">
    <property type="entry name" value="CSD2"/>
</dbReference>
<dbReference type="SUPFAM" id="SSF50249">
    <property type="entry name" value="Nucleic acid-binding proteins"/>
    <property type="match status" value="3"/>
</dbReference>
<dbReference type="InterPro" id="IPR001900">
    <property type="entry name" value="RNase_II/R"/>
</dbReference>
<comment type="subcellular location">
    <subcellularLocation>
        <location evidence="2 8">Cytoplasm</location>
    </subcellularLocation>
</comment>
<name>A0A2S9KJ91_9BURK</name>
<dbReference type="NCBIfam" id="TIGR00358">
    <property type="entry name" value="3_prime_RNase"/>
    <property type="match status" value="1"/>
</dbReference>
<protein>
    <recommendedName>
        <fullName evidence="8">Ribonuclease R</fullName>
        <shortName evidence="8">RNase R</shortName>
        <ecNumber evidence="8">3.1.13.1</ecNumber>
    </recommendedName>
</protein>
<dbReference type="EMBL" id="PVLR01000001">
    <property type="protein sequence ID" value="PRD70509.1"/>
    <property type="molecule type" value="Genomic_DNA"/>
</dbReference>
<proteinExistence type="inferred from homology"/>
<dbReference type="PANTHER" id="PTHR23355">
    <property type="entry name" value="RIBONUCLEASE"/>
    <property type="match status" value="1"/>
</dbReference>
<dbReference type="HAMAP" id="MF_01895">
    <property type="entry name" value="RNase_R"/>
    <property type="match status" value="1"/>
</dbReference>
<dbReference type="InterPro" id="IPR013223">
    <property type="entry name" value="RNase_B_OB_dom"/>
</dbReference>
<dbReference type="SMART" id="SM00955">
    <property type="entry name" value="RNB"/>
    <property type="match status" value="1"/>
</dbReference>
<accession>A0A2S9KJ91</accession>
<evidence type="ECO:0000256" key="1">
    <source>
        <dbReference type="ARBA" id="ARBA00001849"/>
    </source>
</evidence>
<reference evidence="11 12" key="1">
    <citation type="submission" date="2018-03" db="EMBL/GenBank/DDBJ databases">
        <title>Comparative genomics illustrates the genes involved in a hyperalkaliphilic mechanisms of Serpentinomonas isolated from highly-alkaline calcium-rich serpentinized springs.</title>
        <authorList>
            <person name="Suzuki S."/>
            <person name="Ishii S."/>
            <person name="Walworth N."/>
            <person name="Bird L."/>
            <person name="Kuenen J.G."/>
            <person name="Nealson K.H."/>
        </authorList>
    </citation>
    <scope>NUCLEOTIDE SEQUENCE [LARGE SCALE GENOMIC DNA]</scope>
    <source>
        <strain evidence="11 12">83</strain>
    </source>
</reference>
<dbReference type="InterPro" id="IPR011805">
    <property type="entry name" value="RNase_R"/>
</dbReference>
<dbReference type="InterPro" id="IPR004476">
    <property type="entry name" value="RNase_II/RNase_R"/>
</dbReference>
<sequence length="761" mass="84183">MKEKPILLTEFEGQVNGHRDGHGFVVRDDGQPDVYLPPNEMRAVLHRDRVKVQVVRQDRRGRPEGRVTEIVGRSSAPIIGRLLQESGVWLVAPEDKRYGQDVLIPKGAMGQAQPGQVVVVELTEPPALYGQPVGRIKEVLGEIDDPGMEIEVAVRKYGVPHEFSDAALAQARALPDKVRAADKKHRIDLTDVPLVTIDGEDARDFDDAVYCEPAKVGRGKGWRLLVAIADVSHYVETGEAIDIDAYERATSVYFPRRVIPMLPEKLSNGLCSLNPEVERLCMVCDMLINAQGDIHAYQFYPAVMFSHGRLTYTEVAAILQNTRGHEAQQREALVPHLLNLHDVYRGLLEARKRRGAVDFETTETQIVCNEVGQIEKIVPRTRNDAHRLIEEAMLAANVCSAEFIQHGKHPGLFRVHEGPTPLKIDILRQYLKALALPYSVSDEPTPLEFQQIATATGDRPDALQIHQMLLRSMSQAIYSPNNEGHFGLAFEAYTHFTSPIRRYPDLLVHRVIKCILGERKYSLPNLPTPGEAQLKLAKRLADRVKPPAPGDKPVRAKKPNAELLAWQAAGLHCSANERRADEASRDVEAWLKCKYMREHLGEEFSGKVSAATSFGLFVTLDSMYVEGLVHITELGGEYYRFDEARQELRGERTGMRYALGTPVRVQVSRVDLDGRRIDFRLVREGEELVARALRDKKGGSAAVAGEGGSTRAARKRKPKAGEAGPSAQPGPSGIWSGGKPAGKPAGRGAGSSAGKSRKGKR</sequence>
<comment type="caution">
    <text evidence="11">The sequence shown here is derived from an EMBL/GenBank/DDBJ whole genome shotgun (WGS) entry which is preliminary data.</text>
</comment>
<dbReference type="InterPro" id="IPR012340">
    <property type="entry name" value="NA-bd_OB-fold"/>
</dbReference>
<feature type="region of interest" description="Disordered" evidence="9">
    <location>
        <begin position="699"/>
        <end position="761"/>
    </location>
</feature>
<keyword evidence="12" id="KW-1185">Reference proteome</keyword>
<comment type="catalytic activity">
    <reaction evidence="1 8">
        <text>Exonucleolytic cleavage in the 3'- to 5'-direction to yield nucleoside 5'-phosphates.</text>
        <dbReference type="EC" id="3.1.13.1"/>
    </reaction>
</comment>
<evidence type="ECO:0000259" key="10">
    <source>
        <dbReference type="PROSITE" id="PS50126"/>
    </source>
</evidence>
<evidence type="ECO:0000256" key="3">
    <source>
        <dbReference type="ARBA" id="ARBA00022490"/>
    </source>
</evidence>
<dbReference type="OrthoDB" id="9764149at2"/>
<feature type="domain" description="S1 motif" evidence="10">
    <location>
        <begin position="601"/>
        <end position="682"/>
    </location>
</feature>
<evidence type="ECO:0000256" key="7">
    <source>
        <dbReference type="ARBA" id="ARBA00022884"/>
    </source>
</evidence>
<keyword evidence="3 8" id="KW-0963">Cytoplasm</keyword>
<keyword evidence="5 8" id="KW-0378">Hydrolase</keyword>
<evidence type="ECO:0000256" key="4">
    <source>
        <dbReference type="ARBA" id="ARBA00022722"/>
    </source>
</evidence>
<dbReference type="GO" id="GO:0005829">
    <property type="term" value="C:cytosol"/>
    <property type="evidence" value="ECO:0007669"/>
    <property type="project" value="TreeGrafter"/>
</dbReference>
<keyword evidence="6 8" id="KW-0269">Exonuclease</keyword>
<comment type="function">
    <text evidence="8">3'-5' exoribonuclease that releases 5'-nucleoside monophosphates and is involved in maturation of structured RNAs.</text>
</comment>
<dbReference type="GO" id="GO:0008859">
    <property type="term" value="F:exoribonuclease II activity"/>
    <property type="evidence" value="ECO:0007669"/>
    <property type="project" value="UniProtKB-UniRule"/>
</dbReference>
<dbReference type="EC" id="3.1.13.1" evidence="8"/>
<dbReference type="SMART" id="SM00357">
    <property type="entry name" value="CSP"/>
    <property type="match status" value="1"/>
</dbReference>